<gene>
    <name evidence="1" type="ORF">SVIM_LOCUS266048</name>
</gene>
<sequence length="134" mass="15114">MKCLEKLLARVQNIDARRFEQKDTVSASLFKYSIDSTSSAPFTVKQEATGITPRGLHTRVTVESLNQKSFPCFKMNHRRLHVLMCSPCFINHPVLSGFDQNSTPSVWVDWVCVRANAARQRDAMESARGVGGWI</sequence>
<evidence type="ECO:0000313" key="1">
    <source>
        <dbReference type="EMBL" id="VFU43619.1"/>
    </source>
</evidence>
<dbReference type="AlphaFoldDB" id="A0A6N2LT80"/>
<organism evidence="1">
    <name type="scientific">Salix viminalis</name>
    <name type="common">Common osier</name>
    <name type="synonym">Basket willow</name>
    <dbReference type="NCBI Taxonomy" id="40686"/>
    <lineage>
        <taxon>Eukaryota</taxon>
        <taxon>Viridiplantae</taxon>
        <taxon>Streptophyta</taxon>
        <taxon>Embryophyta</taxon>
        <taxon>Tracheophyta</taxon>
        <taxon>Spermatophyta</taxon>
        <taxon>Magnoliopsida</taxon>
        <taxon>eudicotyledons</taxon>
        <taxon>Gunneridae</taxon>
        <taxon>Pentapetalae</taxon>
        <taxon>rosids</taxon>
        <taxon>fabids</taxon>
        <taxon>Malpighiales</taxon>
        <taxon>Salicaceae</taxon>
        <taxon>Saliceae</taxon>
        <taxon>Salix</taxon>
    </lineage>
</organism>
<name>A0A6N2LT80_SALVM</name>
<protein>
    <submittedName>
        <fullName evidence="1">Uncharacterized protein</fullName>
    </submittedName>
</protein>
<dbReference type="EMBL" id="CAADRP010001596">
    <property type="protein sequence ID" value="VFU43619.1"/>
    <property type="molecule type" value="Genomic_DNA"/>
</dbReference>
<accession>A0A6N2LT80</accession>
<reference evidence="1" key="1">
    <citation type="submission" date="2019-03" db="EMBL/GenBank/DDBJ databases">
        <authorList>
            <person name="Mank J."/>
            <person name="Almeida P."/>
        </authorList>
    </citation>
    <scope>NUCLEOTIDE SEQUENCE</scope>
    <source>
        <strain evidence="1">78183</strain>
    </source>
</reference>
<proteinExistence type="predicted"/>